<reference evidence="1 2" key="1">
    <citation type="submission" date="2016-03" db="EMBL/GenBank/DDBJ databases">
        <authorList>
            <person name="Heylen K."/>
            <person name="De Vos P."/>
            <person name="Vekeman B."/>
        </authorList>
    </citation>
    <scope>NUCLEOTIDE SEQUENCE [LARGE SCALE GENOMIC DNA]</scope>
    <source>
        <strain evidence="1 2">R-49807</strain>
    </source>
</reference>
<dbReference type="RefSeq" id="WP_064024588.1">
    <property type="nucleotide sequence ID" value="NZ_CP023669.1"/>
</dbReference>
<evidence type="ECO:0000313" key="2">
    <source>
        <dbReference type="Proteomes" id="UP000077734"/>
    </source>
</evidence>
<gene>
    <name evidence="1" type="ORF">A1356_22970</name>
</gene>
<dbReference type="AlphaFoldDB" id="A0A291IJW5"/>
<evidence type="ECO:0000313" key="1">
    <source>
        <dbReference type="EMBL" id="OAI29768.1"/>
    </source>
</evidence>
<keyword evidence="2" id="KW-1185">Reference proteome</keyword>
<proteinExistence type="predicted"/>
<comment type="caution">
    <text evidence="1">The sequence shown here is derived from an EMBL/GenBank/DDBJ whole genome shotgun (WGS) entry which is preliminary data.</text>
</comment>
<sequence>MKFVGIDLTSAFSASPRPIDVAVLDDQLNARFLAVAWPKAAAVIDRNPNFLTEMLQKEVPVKSSERMILAIDGPQGLAAVGNSMRACERILGTPGRTPSTLPPAEETGAPFQGYIRSSIDLFAGLAGASPNWQLSGLNGVGNFEAGLWEVFPGAEWGVLAKRRLPLKTTIAGRKARRDLFEALRVKFTTQALPTPDQNDALVGAYLAWCVHNRASSIEFVGVAPEVTNGEFREGFILHAGSPLGVNLSATESAVALSAGALEMPPEVARDWNDDQALLLMLTDYGLVHGTERENAWLIPGRNYTLETTSPHDSLRIQLVHAATFSGGQGWRVYPTTRNILAQLGYPAPQHLKRENAVTLRVVMV</sequence>
<name>A0A291IJW5_9GAMM</name>
<dbReference type="EMBL" id="LUUL01000028">
    <property type="protein sequence ID" value="OAI29768.1"/>
    <property type="molecule type" value="Genomic_DNA"/>
</dbReference>
<organism evidence="1 2">
    <name type="scientific">Methylomonas koyamae</name>
    <dbReference type="NCBI Taxonomy" id="702114"/>
    <lineage>
        <taxon>Bacteria</taxon>
        <taxon>Pseudomonadati</taxon>
        <taxon>Pseudomonadota</taxon>
        <taxon>Gammaproteobacteria</taxon>
        <taxon>Methylococcales</taxon>
        <taxon>Methylococcaceae</taxon>
        <taxon>Methylomonas</taxon>
    </lineage>
</organism>
<accession>A0A291IJW5</accession>
<dbReference type="Proteomes" id="UP000077734">
    <property type="component" value="Unassembled WGS sequence"/>
</dbReference>
<protein>
    <submittedName>
        <fullName evidence="1">Uncharacterized protein</fullName>
    </submittedName>
</protein>
<dbReference type="KEGG" id="mko:MKLM6_2412"/>